<organism evidence="2 3">
    <name type="scientific">Asparagus officinalis</name>
    <name type="common">Garden asparagus</name>
    <dbReference type="NCBI Taxonomy" id="4686"/>
    <lineage>
        <taxon>Eukaryota</taxon>
        <taxon>Viridiplantae</taxon>
        <taxon>Streptophyta</taxon>
        <taxon>Embryophyta</taxon>
        <taxon>Tracheophyta</taxon>
        <taxon>Spermatophyta</taxon>
        <taxon>Magnoliopsida</taxon>
        <taxon>Liliopsida</taxon>
        <taxon>Asparagales</taxon>
        <taxon>Asparagaceae</taxon>
        <taxon>Asparagoideae</taxon>
        <taxon>Asparagus</taxon>
    </lineage>
</organism>
<feature type="region of interest" description="Disordered" evidence="1">
    <location>
        <begin position="1"/>
        <end position="77"/>
    </location>
</feature>
<keyword evidence="3" id="KW-1185">Reference proteome</keyword>
<dbReference type="EMBL" id="KV864123">
    <property type="protein sequence ID" value="ONK54820.1"/>
    <property type="molecule type" value="Genomic_DNA"/>
</dbReference>
<evidence type="ECO:0000313" key="3">
    <source>
        <dbReference type="Proteomes" id="UP000243459"/>
    </source>
</evidence>
<accession>A0A1R3L5D2</accession>
<name>A0A1R3L5D2_ASPOF</name>
<evidence type="ECO:0000313" key="2">
    <source>
        <dbReference type="EMBL" id="ONK54820.1"/>
    </source>
</evidence>
<sequence>MGLLVTQLNRLENMGSVDESSPGEETTAQAVEEDAVDPRFMPESSRRPGKELVGGRQRHRRAYDAQGRPMLELLHAS</sequence>
<proteinExistence type="predicted"/>
<feature type="compositionally biased region" description="Polar residues" evidence="1">
    <location>
        <begin position="1"/>
        <end position="10"/>
    </location>
</feature>
<dbReference type="AlphaFoldDB" id="A0A1R3L5D2"/>
<gene>
    <name evidence="2" type="ORF">A4U43_UnF11030</name>
</gene>
<dbReference type="Proteomes" id="UP000243459">
    <property type="component" value="Unassembled WGS sequence"/>
</dbReference>
<protein>
    <submittedName>
        <fullName evidence="2">Uncharacterized protein</fullName>
    </submittedName>
</protein>
<evidence type="ECO:0000256" key="1">
    <source>
        <dbReference type="SAM" id="MobiDB-lite"/>
    </source>
</evidence>
<reference evidence="3" key="1">
    <citation type="journal article" date="2017" name="Nat. Commun.">
        <title>The asparagus genome sheds light on the origin and evolution of a young Y chromosome.</title>
        <authorList>
            <person name="Harkess A."/>
            <person name="Zhou J."/>
            <person name="Xu C."/>
            <person name="Bowers J.E."/>
            <person name="Van der Hulst R."/>
            <person name="Ayyampalayam S."/>
            <person name="Mercati F."/>
            <person name="Riccardi P."/>
            <person name="McKain M.R."/>
            <person name="Kakrana A."/>
            <person name="Tang H."/>
            <person name="Ray J."/>
            <person name="Groenendijk J."/>
            <person name="Arikit S."/>
            <person name="Mathioni S.M."/>
            <person name="Nakano M."/>
            <person name="Shan H."/>
            <person name="Telgmann-Rauber A."/>
            <person name="Kanno A."/>
            <person name="Yue Z."/>
            <person name="Chen H."/>
            <person name="Li W."/>
            <person name="Chen Y."/>
            <person name="Xu X."/>
            <person name="Zhang Y."/>
            <person name="Luo S."/>
            <person name="Chen H."/>
            <person name="Gao J."/>
            <person name="Mao Z."/>
            <person name="Pires J.C."/>
            <person name="Luo M."/>
            <person name="Kudrna D."/>
            <person name="Wing R.A."/>
            <person name="Meyers B.C."/>
            <person name="Yi K."/>
            <person name="Kong H."/>
            <person name="Lavrijsen P."/>
            <person name="Sunseri F."/>
            <person name="Falavigna A."/>
            <person name="Ye Y."/>
            <person name="Leebens-Mack J.H."/>
            <person name="Chen G."/>
        </authorList>
    </citation>
    <scope>NUCLEOTIDE SEQUENCE [LARGE SCALE GENOMIC DNA]</scope>
    <source>
        <strain evidence="3">cv. DH0086</strain>
    </source>
</reference>
<dbReference type="Gramene" id="ONK54820">
    <property type="protein sequence ID" value="ONK54820"/>
    <property type="gene ID" value="A4U43_UnF11030"/>
</dbReference>